<sequence length="651" mass="73156">MGSVYNSYPLKTPRTVRFLIPKKREGELLSYQFVVESLDQNVRYAALSYVWGDQAKAGSLMLEGEHKGVTRNLLDALKKLDKTLGQDDSCGSEPLPLWIDQLCINQDDLDERGSQVALMGDIYSCAMRVYVCLGDSNTAADAVHVVTNVCDRIRLDAAQYFTIDDIPWISTDELISYNQLNWSAFKEMMLVSWFSRAWVVQEVGLAKHAIVLYGDYHFEWQSLMTVLGWLSYPGSRLRQIHKLSGWTVHQVWVSFDPKRRIQTNHFPAYNFLDLLSHAASRYKATDARDYIFSLLGHPSSKLPLLRAEQQSPLTEPNYTASVGGVFTQFAIAWLERSRKAYLFSCVNHKQLPPLHAGYSSSHTNRLEIPSWCPRWDYLPLGGSRLDVETDKRWYNASASTEFGFRILPENRLEVRAILYDTISETFPALKDLPIPVVVDTKSTRDSICSVSEIETALKLGLLCGRILESMGRQSSSGALKEQSIQDAIFVFASTVHAGDWQGEDVSLHKARQLANFKASLVQAQISYALVEEMAPSFEIPFNLLRACCEWLECSSSSVDDPCGFLQVAETMMDSRTLFLTDQGHIGLGPEIIMPGDICCVISGANAPYIVRPFGSATNLLVGECYVQDIMHGEVIKDYGKSGYEWCDIVLE</sequence>
<feature type="domain" description="Heterokaryon incompatibility" evidence="1">
    <location>
        <begin position="44"/>
        <end position="202"/>
    </location>
</feature>
<evidence type="ECO:0000313" key="2">
    <source>
        <dbReference type="EMBL" id="RDW87523.1"/>
    </source>
</evidence>
<reference evidence="2 3" key="1">
    <citation type="journal article" date="2018" name="IMA Fungus">
        <title>IMA Genome-F 9: Draft genome sequence of Annulohypoxylon stygium, Aspergillus mulundensis, Berkeleyomyces basicola (syn. Thielaviopsis basicola), Ceratocystis smalleyi, two Cercospora beticola strains, Coleophoma cylindrospora, Fusarium fracticaudum, Phialophora cf. hyalina, and Morchella septimelata.</title>
        <authorList>
            <person name="Wingfield B.D."/>
            <person name="Bills G.F."/>
            <person name="Dong Y."/>
            <person name="Huang W."/>
            <person name="Nel W.J."/>
            <person name="Swalarsk-Parry B.S."/>
            <person name="Vaghefi N."/>
            <person name="Wilken P.M."/>
            <person name="An Z."/>
            <person name="de Beer Z.W."/>
            <person name="De Vos L."/>
            <person name="Chen L."/>
            <person name="Duong T.A."/>
            <person name="Gao Y."/>
            <person name="Hammerbacher A."/>
            <person name="Kikkert J.R."/>
            <person name="Li Y."/>
            <person name="Li H."/>
            <person name="Li K."/>
            <person name="Li Q."/>
            <person name="Liu X."/>
            <person name="Ma X."/>
            <person name="Naidoo K."/>
            <person name="Pethybridge S.J."/>
            <person name="Sun J."/>
            <person name="Steenkamp E.T."/>
            <person name="van der Nest M.A."/>
            <person name="van Wyk S."/>
            <person name="Wingfield M.J."/>
            <person name="Xiong C."/>
            <person name="Yue Q."/>
            <person name="Zhang X."/>
        </authorList>
    </citation>
    <scope>NUCLEOTIDE SEQUENCE [LARGE SCALE GENOMIC DNA]</scope>
    <source>
        <strain evidence="2 3">BP5796</strain>
    </source>
</reference>
<dbReference type="PANTHER" id="PTHR24148:SF64">
    <property type="entry name" value="HETEROKARYON INCOMPATIBILITY DOMAIN-CONTAINING PROTEIN"/>
    <property type="match status" value="1"/>
</dbReference>
<evidence type="ECO:0000313" key="3">
    <source>
        <dbReference type="Proteomes" id="UP000256328"/>
    </source>
</evidence>
<keyword evidence="3" id="KW-1185">Reference proteome</keyword>
<dbReference type="Pfam" id="PF06985">
    <property type="entry name" value="HET"/>
    <property type="match status" value="1"/>
</dbReference>
<comment type="caution">
    <text evidence="2">The sequence shown here is derived from an EMBL/GenBank/DDBJ whole genome shotgun (WGS) entry which is preliminary data.</text>
</comment>
<organism evidence="2 3">
    <name type="scientific">Coleophoma crateriformis</name>
    <dbReference type="NCBI Taxonomy" id="565419"/>
    <lineage>
        <taxon>Eukaryota</taxon>
        <taxon>Fungi</taxon>
        <taxon>Dikarya</taxon>
        <taxon>Ascomycota</taxon>
        <taxon>Pezizomycotina</taxon>
        <taxon>Leotiomycetes</taxon>
        <taxon>Helotiales</taxon>
        <taxon>Dermateaceae</taxon>
        <taxon>Coleophoma</taxon>
    </lineage>
</organism>
<evidence type="ECO:0000259" key="1">
    <source>
        <dbReference type="Pfam" id="PF06985"/>
    </source>
</evidence>
<name>A0A3D8SMH2_9HELO</name>
<gene>
    <name evidence="2" type="ORF">BP5796_03217</name>
</gene>
<dbReference type="PANTHER" id="PTHR24148">
    <property type="entry name" value="ANKYRIN REPEAT DOMAIN-CONTAINING PROTEIN 39 HOMOLOG-RELATED"/>
    <property type="match status" value="1"/>
</dbReference>
<dbReference type="InterPro" id="IPR052895">
    <property type="entry name" value="HetReg/Transcr_Mod"/>
</dbReference>
<dbReference type="Proteomes" id="UP000256328">
    <property type="component" value="Unassembled WGS sequence"/>
</dbReference>
<dbReference type="EMBL" id="PDLN01000004">
    <property type="protein sequence ID" value="RDW87523.1"/>
    <property type="molecule type" value="Genomic_DNA"/>
</dbReference>
<proteinExistence type="predicted"/>
<protein>
    <recommendedName>
        <fullName evidence="1">Heterokaryon incompatibility domain-containing protein</fullName>
    </recommendedName>
</protein>
<dbReference type="Pfam" id="PF26639">
    <property type="entry name" value="Het-6_barrel"/>
    <property type="match status" value="1"/>
</dbReference>
<dbReference type="InterPro" id="IPR010730">
    <property type="entry name" value="HET"/>
</dbReference>
<dbReference type="AlphaFoldDB" id="A0A3D8SMH2"/>
<accession>A0A3D8SMH2</accession>
<dbReference type="OrthoDB" id="2288928at2759"/>